<evidence type="ECO:0000256" key="3">
    <source>
        <dbReference type="ARBA" id="ARBA00022884"/>
    </source>
</evidence>
<dbReference type="InterPro" id="IPR004087">
    <property type="entry name" value="KH_dom"/>
</dbReference>
<dbReference type="InterPro" id="IPR004044">
    <property type="entry name" value="KH_dom_type_2"/>
</dbReference>
<dbReference type="Pfam" id="PF00189">
    <property type="entry name" value="Ribosomal_S3_C"/>
    <property type="match status" value="1"/>
</dbReference>
<dbReference type="PROSITE" id="PS50823">
    <property type="entry name" value="KH_TYPE_2"/>
    <property type="match status" value="1"/>
</dbReference>
<protein>
    <recommendedName>
        <fullName evidence="7 8">Small ribosomal subunit protein uS3</fullName>
    </recommendedName>
</protein>
<accession>A0A831TFD9</accession>
<evidence type="ECO:0000256" key="5">
    <source>
        <dbReference type="ARBA" id="ARBA00023274"/>
    </source>
</evidence>
<dbReference type="PANTHER" id="PTHR11760">
    <property type="entry name" value="30S/40S RIBOSOMAL PROTEIN S3"/>
    <property type="match status" value="1"/>
</dbReference>
<evidence type="ECO:0000256" key="7">
    <source>
        <dbReference type="ARBA" id="ARBA00035257"/>
    </source>
</evidence>
<feature type="domain" description="KH type-2" evidence="9">
    <location>
        <begin position="40"/>
        <end position="108"/>
    </location>
</feature>
<dbReference type="PANTHER" id="PTHR11760:SF19">
    <property type="entry name" value="SMALL RIBOSOMAL SUBUNIT PROTEIN US3C"/>
    <property type="match status" value="1"/>
</dbReference>
<evidence type="ECO:0000256" key="8">
    <source>
        <dbReference type="HAMAP-Rule" id="MF_01309"/>
    </source>
</evidence>
<dbReference type="InterPro" id="IPR057258">
    <property type="entry name" value="Ribosomal_uS3"/>
</dbReference>
<dbReference type="InterPro" id="IPR036419">
    <property type="entry name" value="Ribosomal_S3_C_sf"/>
</dbReference>
<comment type="similarity">
    <text evidence="1 8">Belongs to the universal ribosomal protein uS3 family.</text>
</comment>
<organism evidence="10">
    <name type="scientific">Thermorudis peleae</name>
    <dbReference type="NCBI Taxonomy" id="1382356"/>
    <lineage>
        <taxon>Bacteria</taxon>
        <taxon>Pseudomonadati</taxon>
        <taxon>Thermomicrobiota</taxon>
        <taxon>Thermomicrobia</taxon>
        <taxon>Thermomicrobia incertae sedis</taxon>
        <taxon>Thermorudis</taxon>
    </lineage>
</organism>
<dbReference type="Gene3D" id="3.30.1140.32">
    <property type="entry name" value="Ribosomal protein S3, C-terminal domain"/>
    <property type="match status" value="1"/>
</dbReference>
<gene>
    <name evidence="8" type="primary">rpsC</name>
    <name evidence="10" type="ORF">ENP34_06620</name>
</gene>
<evidence type="ECO:0000256" key="4">
    <source>
        <dbReference type="ARBA" id="ARBA00022980"/>
    </source>
</evidence>
<dbReference type="Gene3D" id="3.30.300.20">
    <property type="match status" value="1"/>
</dbReference>
<sequence>MGRKVHPIGFRLGIVHDWKSKWFAEKDRHYRDQLHEDLEIRNLINQELARGGISRIEIQRAVNRVDVTIHTSKPGVVIGKQGANVERLRQLLEAKVGKKVHLNIQEVRKPELDAQLVAESIAEQITRRVSYRRAMKHAAAQAMRAGAKGVKIKVKGRLGGAEMKRAVTEMVGRVPLQTLRANIDYAQVHAPTTYGQIGVKVWIYHGDVLPEKRGVPEAVEAVAVAD</sequence>
<proteinExistence type="inferred from homology"/>
<dbReference type="SMART" id="SM00322">
    <property type="entry name" value="KH"/>
    <property type="match status" value="1"/>
</dbReference>
<reference evidence="10" key="1">
    <citation type="journal article" date="2020" name="mSystems">
        <title>Genome- and Community-Level Interaction Insights into Carbon Utilization and Element Cycling Functions of Hydrothermarchaeota in Hydrothermal Sediment.</title>
        <authorList>
            <person name="Zhou Z."/>
            <person name="Liu Y."/>
            <person name="Xu W."/>
            <person name="Pan J."/>
            <person name="Luo Z.H."/>
            <person name="Li M."/>
        </authorList>
    </citation>
    <scope>NUCLEOTIDE SEQUENCE [LARGE SCALE GENOMIC DNA]</scope>
    <source>
        <strain evidence="10">SpSt-210</strain>
    </source>
</reference>
<dbReference type="SUPFAM" id="SSF54821">
    <property type="entry name" value="Ribosomal protein S3 C-terminal domain"/>
    <property type="match status" value="1"/>
</dbReference>
<dbReference type="InterPro" id="IPR001351">
    <property type="entry name" value="Ribosomal_uS3_C"/>
</dbReference>
<dbReference type="InterPro" id="IPR009019">
    <property type="entry name" value="KH_sf_prok-type"/>
</dbReference>
<evidence type="ECO:0000313" key="10">
    <source>
        <dbReference type="EMBL" id="HEG91099.1"/>
    </source>
</evidence>
<comment type="caution">
    <text evidence="10">The sequence shown here is derived from an EMBL/GenBank/DDBJ whole genome shotgun (WGS) entry which is preliminary data.</text>
</comment>
<name>A0A831TFD9_9BACT</name>
<dbReference type="CDD" id="cd02412">
    <property type="entry name" value="KH-II_30S_S3"/>
    <property type="match status" value="1"/>
</dbReference>
<dbReference type="FunFam" id="3.30.300.20:FF:000001">
    <property type="entry name" value="30S ribosomal protein S3"/>
    <property type="match status" value="1"/>
</dbReference>
<evidence type="ECO:0000259" key="9">
    <source>
        <dbReference type="PROSITE" id="PS50823"/>
    </source>
</evidence>
<dbReference type="SUPFAM" id="SSF54814">
    <property type="entry name" value="Prokaryotic type KH domain (KH-domain type II)"/>
    <property type="match status" value="1"/>
</dbReference>
<comment type="function">
    <text evidence="6 8">Binds the lower part of the 30S subunit head. Binds mRNA in the 70S ribosome, positioning it for translation.</text>
</comment>
<dbReference type="EMBL" id="DSIY01000161">
    <property type="protein sequence ID" value="HEG91099.1"/>
    <property type="molecule type" value="Genomic_DNA"/>
</dbReference>
<dbReference type="GO" id="GO:0003729">
    <property type="term" value="F:mRNA binding"/>
    <property type="evidence" value="ECO:0007669"/>
    <property type="project" value="UniProtKB-UniRule"/>
</dbReference>
<dbReference type="GO" id="GO:0022627">
    <property type="term" value="C:cytosolic small ribosomal subunit"/>
    <property type="evidence" value="ECO:0007669"/>
    <property type="project" value="TreeGrafter"/>
</dbReference>
<evidence type="ECO:0000256" key="6">
    <source>
        <dbReference type="ARBA" id="ARBA00024998"/>
    </source>
</evidence>
<dbReference type="GO" id="GO:0006412">
    <property type="term" value="P:translation"/>
    <property type="evidence" value="ECO:0007669"/>
    <property type="project" value="UniProtKB-UniRule"/>
</dbReference>
<dbReference type="PROSITE" id="PS50084">
    <property type="entry name" value="KH_TYPE_1"/>
    <property type="match status" value="1"/>
</dbReference>
<dbReference type="AlphaFoldDB" id="A0A831TFD9"/>
<dbReference type="InterPro" id="IPR015946">
    <property type="entry name" value="KH_dom-like_a/b"/>
</dbReference>
<keyword evidence="2 8" id="KW-0699">rRNA-binding</keyword>
<dbReference type="NCBIfam" id="TIGR01009">
    <property type="entry name" value="rpsC_bact"/>
    <property type="match status" value="1"/>
</dbReference>
<keyword evidence="3 8" id="KW-0694">RNA-binding</keyword>
<dbReference type="HAMAP" id="MF_01309_B">
    <property type="entry name" value="Ribosomal_uS3_B"/>
    <property type="match status" value="1"/>
</dbReference>
<dbReference type="GO" id="GO:0019843">
    <property type="term" value="F:rRNA binding"/>
    <property type="evidence" value="ECO:0007669"/>
    <property type="project" value="UniProtKB-UniRule"/>
</dbReference>
<dbReference type="Pfam" id="PF07650">
    <property type="entry name" value="KH_2"/>
    <property type="match status" value="1"/>
</dbReference>
<keyword evidence="5 8" id="KW-0687">Ribonucleoprotein</keyword>
<dbReference type="InterPro" id="IPR005704">
    <property type="entry name" value="Ribosomal_uS3_bac-typ"/>
</dbReference>
<comment type="subunit">
    <text evidence="8">Part of the 30S ribosomal subunit. Forms a tight complex with proteins S10 and S14.</text>
</comment>
<keyword evidence="4 8" id="KW-0689">Ribosomal protein</keyword>
<dbReference type="GO" id="GO:0003735">
    <property type="term" value="F:structural constituent of ribosome"/>
    <property type="evidence" value="ECO:0007669"/>
    <property type="project" value="InterPro"/>
</dbReference>
<evidence type="ECO:0000256" key="2">
    <source>
        <dbReference type="ARBA" id="ARBA00022730"/>
    </source>
</evidence>
<evidence type="ECO:0000256" key="1">
    <source>
        <dbReference type="ARBA" id="ARBA00010761"/>
    </source>
</evidence>